<dbReference type="SUPFAM" id="SSF53748">
    <property type="entry name" value="Phosphoglycerate kinase"/>
    <property type="match status" value="1"/>
</dbReference>
<dbReference type="UniPathway" id="UPA00109">
    <property type="reaction ID" value="UER00185"/>
</dbReference>
<keyword evidence="11 13" id="KW-0067">ATP-binding</keyword>
<comment type="catalytic activity">
    <reaction evidence="1 13 16">
        <text>(2R)-3-phosphoglycerate + ATP = (2R)-3-phospho-glyceroyl phosphate + ADP</text>
        <dbReference type="Rhea" id="RHEA:14801"/>
        <dbReference type="ChEBI" id="CHEBI:30616"/>
        <dbReference type="ChEBI" id="CHEBI:57604"/>
        <dbReference type="ChEBI" id="CHEBI:58272"/>
        <dbReference type="ChEBI" id="CHEBI:456216"/>
        <dbReference type="EC" id="2.7.2.3"/>
    </reaction>
</comment>
<dbReference type="PANTHER" id="PTHR11406:SF23">
    <property type="entry name" value="PHOSPHOGLYCERATE KINASE 1, CHLOROPLASTIC-RELATED"/>
    <property type="match status" value="1"/>
</dbReference>
<sequence length="398" mass="42448">MSKKQTIRDLKLDGATVLVRVDFNVPQKADGAVADDRRIRSALPTLQYALDHGAALVLVSHLGRPTGKPEEDAKFRMDPVARRLEELIGRPVVKADDVVGPSAQAARANLKPGGIVMLENVRFHPGEKKGDPEFARQLASLADAYVNDAFGTCHRDEASMVAVPSAFPAERRAIGFLVEKELDILQTLLGEPKRPMLAIMGGAKVSDKIQVIENLLAKVDRLLIGGAMTYTFLQAKGHAIGTSRSEPDKLDLARMLMEKAGDKLMLPVDVRVTDSVSPPGTVQTIDGHDLPEGWGGIDIGPKTAAIYADLIKTAGTVVWNGPVGKFEDEPFRDGTLAIARALAESPAITVVGGGETAEAIEQFGLADKVTHVSTGGGAFLESLEGKTFNSLAIIPDLN</sequence>
<dbReference type="GO" id="GO:0005829">
    <property type="term" value="C:cytosol"/>
    <property type="evidence" value="ECO:0007669"/>
    <property type="project" value="TreeGrafter"/>
</dbReference>
<evidence type="ECO:0000256" key="9">
    <source>
        <dbReference type="ARBA" id="ARBA00022741"/>
    </source>
</evidence>
<dbReference type="Proteomes" id="UP000008631">
    <property type="component" value="Chromosome"/>
</dbReference>
<dbReference type="GO" id="GO:0043531">
    <property type="term" value="F:ADP binding"/>
    <property type="evidence" value="ECO:0007669"/>
    <property type="project" value="TreeGrafter"/>
</dbReference>
<dbReference type="KEGG" id="ipa:Isop_3518"/>
<feature type="binding site" evidence="13 14">
    <location>
        <begin position="61"/>
        <end position="64"/>
    </location>
    <ligand>
        <name>substrate</name>
    </ligand>
</feature>
<keyword evidence="7 13" id="KW-0963">Cytoplasm</keyword>
<dbReference type="PROSITE" id="PS00111">
    <property type="entry name" value="PGLYCERATE_KINASE"/>
    <property type="match status" value="1"/>
</dbReference>
<dbReference type="FunFam" id="3.40.50.1260:FF:000006">
    <property type="entry name" value="Phosphoglycerate kinase"/>
    <property type="match status" value="1"/>
</dbReference>
<evidence type="ECO:0000256" key="4">
    <source>
        <dbReference type="ARBA" id="ARBA00011245"/>
    </source>
</evidence>
<proteinExistence type="inferred from homology"/>
<evidence type="ECO:0000256" key="1">
    <source>
        <dbReference type="ARBA" id="ARBA00000642"/>
    </source>
</evidence>
<dbReference type="EMBL" id="CP002353">
    <property type="protein sequence ID" value="ADV64075.1"/>
    <property type="molecule type" value="Genomic_DNA"/>
</dbReference>
<dbReference type="InterPro" id="IPR015824">
    <property type="entry name" value="Phosphoglycerate_kinase_N"/>
</dbReference>
<keyword evidence="12 13" id="KW-0324">Glycolysis</keyword>
<feature type="binding site" evidence="14">
    <location>
        <position position="122"/>
    </location>
    <ligand>
        <name>(2R)-3-phosphoglycerate</name>
        <dbReference type="ChEBI" id="CHEBI:58272"/>
    </ligand>
</feature>
<evidence type="ECO:0000256" key="12">
    <source>
        <dbReference type="ARBA" id="ARBA00023152"/>
    </source>
</evidence>
<comment type="subunit">
    <text evidence="4 13">Monomer.</text>
</comment>
<evidence type="ECO:0000256" key="8">
    <source>
        <dbReference type="ARBA" id="ARBA00022679"/>
    </source>
</evidence>
<comment type="pathway">
    <text evidence="2 13">Carbohydrate degradation; glycolysis; pyruvate from D-glyceraldehyde 3-phosphate: step 2/5.</text>
</comment>
<dbReference type="InterPro" id="IPR036043">
    <property type="entry name" value="Phosphoglycerate_kinase_sf"/>
</dbReference>
<evidence type="ECO:0000256" key="15">
    <source>
        <dbReference type="PIRSR" id="PIRSR000724-2"/>
    </source>
</evidence>
<feature type="binding site" evidence="13">
    <location>
        <position position="155"/>
    </location>
    <ligand>
        <name>substrate</name>
    </ligand>
</feature>
<gene>
    <name evidence="13" type="primary">pgk</name>
    <name evidence="17" type="ordered locus">Isop_3518</name>
</gene>
<comment type="similarity">
    <text evidence="3 13 16">Belongs to the phosphoglycerate kinase family.</text>
</comment>
<dbReference type="OrthoDB" id="9808460at2"/>
<feature type="binding site" evidence="13">
    <location>
        <position position="296"/>
    </location>
    <ligand>
        <name>ATP</name>
        <dbReference type="ChEBI" id="CHEBI:30616"/>
    </ligand>
</feature>
<dbReference type="GO" id="GO:0006096">
    <property type="term" value="P:glycolytic process"/>
    <property type="evidence" value="ECO:0007669"/>
    <property type="project" value="UniProtKB-UniRule"/>
</dbReference>
<feature type="binding site" evidence="13 15">
    <location>
        <position position="327"/>
    </location>
    <ligand>
        <name>ATP</name>
        <dbReference type="ChEBI" id="CHEBI:30616"/>
    </ligand>
</feature>
<dbReference type="RefSeq" id="WP_013566363.1">
    <property type="nucleotide sequence ID" value="NC_014962.1"/>
</dbReference>
<dbReference type="HOGENOM" id="CLU_025427_0_2_0"/>
<feature type="binding site" evidence="13">
    <location>
        <position position="122"/>
    </location>
    <ligand>
        <name>substrate</name>
    </ligand>
</feature>
<dbReference type="Pfam" id="PF00162">
    <property type="entry name" value="PGK"/>
    <property type="match status" value="1"/>
</dbReference>
<dbReference type="FunCoup" id="E8QXN8">
    <property type="interactions" value="470"/>
</dbReference>
<feature type="binding site" evidence="14">
    <location>
        <position position="155"/>
    </location>
    <ligand>
        <name>(2R)-3-phosphoglycerate</name>
        <dbReference type="ChEBI" id="CHEBI:58272"/>
    </ligand>
</feature>
<evidence type="ECO:0000256" key="6">
    <source>
        <dbReference type="ARBA" id="ARBA00016471"/>
    </source>
</evidence>
<dbReference type="EC" id="2.7.2.3" evidence="5 13"/>
<evidence type="ECO:0000256" key="11">
    <source>
        <dbReference type="ARBA" id="ARBA00022840"/>
    </source>
</evidence>
<dbReference type="PIRSF" id="PIRSF000724">
    <property type="entry name" value="Pgk"/>
    <property type="match status" value="1"/>
</dbReference>
<reference evidence="17 18" key="1">
    <citation type="journal article" date="2011" name="Stand. Genomic Sci.">
        <title>Complete genome sequence of Isosphaera pallida type strain (IS1B).</title>
        <authorList>
            <consortium name="US DOE Joint Genome Institute (JGI-PGF)"/>
            <person name="Goker M."/>
            <person name="Cleland D."/>
            <person name="Saunders E."/>
            <person name="Lapidus A."/>
            <person name="Nolan M."/>
            <person name="Lucas S."/>
            <person name="Hammon N."/>
            <person name="Deshpande S."/>
            <person name="Cheng J.F."/>
            <person name="Tapia R."/>
            <person name="Han C."/>
            <person name="Goodwin L."/>
            <person name="Pitluck S."/>
            <person name="Liolios K."/>
            <person name="Pagani I."/>
            <person name="Ivanova N."/>
            <person name="Mavromatis K."/>
            <person name="Pati A."/>
            <person name="Chen A."/>
            <person name="Palaniappan K."/>
            <person name="Land M."/>
            <person name="Hauser L."/>
            <person name="Chang Y.J."/>
            <person name="Jeffries C.D."/>
            <person name="Detter J.C."/>
            <person name="Beck B."/>
            <person name="Woyke T."/>
            <person name="Bristow J."/>
            <person name="Eisen J.A."/>
            <person name="Markowitz V."/>
            <person name="Hugenholtz P."/>
            <person name="Kyrpides N.C."/>
            <person name="Klenk H.P."/>
        </authorList>
    </citation>
    <scope>NUCLEOTIDE SEQUENCE [LARGE SCALE GENOMIC DNA]</scope>
    <source>
        <strain evidence="18">ATCC 43644 / DSM 9630 / IS1B</strain>
    </source>
</reference>
<dbReference type="InterPro" id="IPR001576">
    <property type="entry name" value="Phosphoglycerate_kinase"/>
</dbReference>
<dbReference type="STRING" id="575540.Isop_3518"/>
<evidence type="ECO:0000256" key="16">
    <source>
        <dbReference type="RuleBase" id="RU000532"/>
    </source>
</evidence>
<evidence type="ECO:0000256" key="14">
    <source>
        <dbReference type="PIRSR" id="PIRSR000724-1"/>
    </source>
</evidence>
<dbReference type="InterPro" id="IPR015911">
    <property type="entry name" value="Phosphoglycerate_kinase_CS"/>
</dbReference>
<feature type="binding site" evidence="13 15">
    <location>
        <position position="208"/>
    </location>
    <ligand>
        <name>ATP</name>
        <dbReference type="ChEBI" id="CHEBI:30616"/>
    </ligand>
</feature>
<accession>E8QXN8</accession>
<keyword evidence="18" id="KW-1185">Reference proteome</keyword>
<dbReference type="Gene3D" id="3.40.50.1260">
    <property type="entry name" value="Phosphoglycerate kinase, N-terminal domain"/>
    <property type="match status" value="2"/>
</dbReference>
<protein>
    <recommendedName>
        <fullName evidence="6 13">Phosphoglycerate kinase</fullName>
        <ecNumber evidence="5 13">2.7.2.3</ecNumber>
    </recommendedName>
</protein>
<evidence type="ECO:0000256" key="10">
    <source>
        <dbReference type="ARBA" id="ARBA00022777"/>
    </source>
</evidence>
<dbReference type="InParanoid" id="E8QXN8"/>
<evidence type="ECO:0000256" key="3">
    <source>
        <dbReference type="ARBA" id="ARBA00008982"/>
    </source>
</evidence>
<dbReference type="FunFam" id="3.40.50.1260:FF:000031">
    <property type="entry name" value="Phosphoglycerate kinase 1"/>
    <property type="match status" value="1"/>
</dbReference>
<feature type="binding site" evidence="14">
    <location>
        <position position="38"/>
    </location>
    <ligand>
        <name>(2R)-3-phosphoglycerate</name>
        <dbReference type="ChEBI" id="CHEBI:58272"/>
    </ligand>
</feature>
<dbReference type="eggNOG" id="COG0126">
    <property type="taxonomic scope" value="Bacteria"/>
</dbReference>
<evidence type="ECO:0000256" key="2">
    <source>
        <dbReference type="ARBA" id="ARBA00004838"/>
    </source>
</evidence>
<keyword evidence="10 13" id="KW-0418">Kinase</keyword>
<dbReference type="GO" id="GO:0005524">
    <property type="term" value="F:ATP binding"/>
    <property type="evidence" value="ECO:0007669"/>
    <property type="project" value="UniProtKB-KW"/>
</dbReference>
<feature type="binding site" evidence="13 14">
    <location>
        <begin position="22"/>
        <end position="24"/>
    </location>
    <ligand>
        <name>substrate</name>
    </ligand>
</feature>
<dbReference type="PRINTS" id="PR00477">
    <property type="entry name" value="PHGLYCKINASE"/>
</dbReference>
<evidence type="ECO:0000256" key="13">
    <source>
        <dbReference type="HAMAP-Rule" id="MF_00145"/>
    </source>
</evidence>
<evidence type="ECO:0000256" key="7">
    <source>
        <dbReference type="ARBA" id="ARBA00022490"/>
    </source>
</evidence>
<keyword evidence="8 13" id="KW-0808">Transferase</keyword>
<feature type="binding site" evidence="13">
    <location>
        <position position="38"/>
    </location>
    <ligand>
        <name>substrate</name>
    </ligand>
</feature>
<dbReference type="GO" id="GO:0004618">
    <property type="term" value="F:phosphoglycerate kinase activity"/>
    <property type="evidence" value="ECO:0007669"/>
    <property type="project" value="UniProtKB-UniRule"/>
</dbReference>
<evidence type="ECO:0000313" key="17">
    <source>
        <dbReference type="EMBL" id="ADV64075.1"/>
    </source>
</evidence>
<keyword evidence="9 13" id="KW-0547">Nucleotide-binding</keyword>
<comment type="subcellular location">
    <subcellularLocation>
        <location evidence="13">Cytoplasm</location>
    </subcellularLocation>
</comment>
<dbReference type="GO" id="GO:0006094">
    <property type="term" value="P:gluconeogenesis"/>
    <property type="evidence" value="ECO:0007669"/>
    <property type="project" value="TreeGrafter"/>
</dbReference>
<name>E8QXN8_ISOPI</name>
<dbReference type="PANTHER" id="PTHR11406">
    <property type="entry name" value="PHOSPHOGLYCERATE KINASE"/>
    <property type="match status" value="1"/>
</dbReference>
<organism evidence="17 18">
    <name type="scientific">Isosphaera pallida (strain ATCC 43644 / DSM 9630 / IS1B)</name>
    <dbReference type="NCBI Taxonomy" id="575540"/>
    <lineage>
        <taxon>Bacteria</taxon>
        <taxon>Pseudomonadati</taxon>
        <taxon>Planctomycetota</taxon>
        <taxon>Planctomycetia</taxon>
        <taxon>Isosphaerales</taxon>
        <taxon>Isosphaeraceae</taxon>
        <taxon>Isosphaera</taxon>
    </lineage>
</organism>
<dbReference type="AlphaFoldDB" id="E8QXN8"/>
<evidence type="ECO:0000313" key="18">
    <source>
        <dbReference type="Proteomes" id="UP000008631"/>
    </source>
</evidence>
<dbReference type="HAMAP" id="MF_00145">
    <property type="entry name" value="Phosphoglyc_kinase"/>
    <property type="match status" value="1"/>
</dbReference>
<evidence type="ECO:0000256" key="5">
    <source>
        <dbReference type="ARBA" id="ARBA00013061"/>
    </source>
</evidence>
<feature type="binding site" evidence="13">
    <location>
        <begin position="353"/>
        <end position="356"/>
    </location>
    <ligand>
        <name>ATP</name>
        <dbReference type="ChEBI" id="CHEBI:30616"/>
    </ligand>
</feature>